<dbReference type="Pfam" id="PF02470">
    <property type="entry name" value="MlaD"/>
    <property type="match status" value="1"/>
</dbReference>
<dbReference type="STRING" id="651662.SAMN04488069_110123"/>
<evidence type="ECO:0000259" key="2">
    <source>
        <dbReference type="Pfam" id="PF02470"/>
    </source>
</evidence>
<protein>
    <submittedName>
        <fullName evidence="3">Phospholipid/cholesterol/gamma-HCH transport system substrate-binding protein</fullName>
    </submittedName>
</protein>
<dbReference type="EMBL" id="FNOV01000010">
    <property type="protein sequence ID" value="SDY59913.1"/>
    <property type="molecule type" value="Genomic_DNA"/>
</dbReference>
<keyword evidence="4" id="KW-1185">Reference proteome</keyword>
<keyword evidence="1" id="KW-1133">Transmembrane helix</keyword>
<proteinExistence type="predicted"/>
<dbReference type="InterPro" id="IPR052336">
    <property type="entry name" value="MlaD_Phospholipid_Transporter"/>
</dbReference>
<reference evidence="4" key="1">
    <citation type="submission" date="2016-10" db="EMBL/GenBank/DDBJ databases">
        <authorList>
            <person name="Varghese N."/>
            <person name="Submissions S."/>
        </authorList>
    </citation>
    <scope>NUCLEOTIDE SEQUENCE [LARGE SCALE GENOMIC DNA]</scope>
    <source>
        <strain evidence="4">CGMCC 1.8975</strain>
    </source>
</reference>
<evidence type="ECO:0000256" key="1">
    <source>
        <dbReference type="SAM" id="Phobius"/>
    </source>
</evidence>
<sequence>MPNNSTSNQVRLGLFVVVGVGCLLVVLYLLGRQQNLFQSSVPVQADFRNVSGLLKGNNVRLGGITVGTVKDITILNDTTVRVQMNLNQDVQRFVRRNAVASIGTDGLVGNTIINLTAGPGAAPAVQAGDVLPTSEQASLDAMLATLNISNQNLVGITSGLRQVTDKLNNSEALWQLLSNEQLPADVRRSAQNAAAASAQLAAAATDVRQLTAGVRRGQGPLGYLLTDDAFANQIGHAARQLAGTSDTLAVTLNGLQRQLQRGGGPVQTLLTDTTAARQLRQTLRNTAQSTAKLNESMTALQHNFLLRGYFRRQAREEARLAACAAARRARDSARLRE</sequence>
<dbReference type="RefSeq" id="WP_175471000.1">
    <property type="nucleotide sequence ID" value="NZ_FNOV01000010.1"/>
</dbReference>
<gene>
    <name evidence="3" type="ORF">SAMN04488069_110123</name>
</gene>
<keyword evidence="1" id="KW-0812">Transmembrane</keyword>
<organism evidence="3 4">
    <name type="scientific">Hymenobacter psychrophilus</name>
    <dbReference type="NCBI Taxonomy" id="651662"/>
    <lineage>
        <taxon>Bacteria</taxon>
        <taxon>Pseudomonadati</taxon>
        <taxon>Bacteroidota</taxon>
        <taxon>Cytophagia</taxon>
        <taxon>Cytophagales</taxon>
        <taxon>Hymenobacteraceae</taxon>
        <taxon>Hymenobacter</taxon>
    </lineage>
</organism>
<feature type="transmembrane region" description="Helical" evidence="1">
    <location>
        <begin position="12"/>
        <end position="30"/>
    </location>
</feature>
<dbReference type="PANTHER" id="PTHR33371">
    <property type="entry name" value="INTERMEMBRANE PHOSPHOLIPID TRANSPORT SYSTEM BINDING PROTEIN MLAD-RELATED"/>
    <property type="match status" value="1"/>
</dbReference>
<accession>A0A1H3L673</accession>
<dbReference type="Proteomes" id="UP000199249">
    <property type="component" value="Unassembled WGS sequence"/>
</dbReference>
<feature type="domain" description="Mce/MlaD" evidence="2">
    <location>
        <begin position="41"/>
        <end position="118"/>
    </location>
</feature>
<dbReference type="PANTHER" id="PTHR33371:SF4">
    <property type="entry name" value="INTERMEMBRANE PHOSPHOLIPID TRANSPORT SYSTEM BINDING PROTEIN MLAD"/>
    <property type="match status" value="1"/>
</dbReference>
<name>A0A1H3L673_9BACT</name>
<keyword evidence="1" id="KW-0472">Membrane</keyword>
<evidence type="ECO:0000313" key="3">
    <source>
        <dbReference type="EMBL" id="SDY59913.1"/>
    </source>
</evidence>
<evidence type="ECO:0000313" key="4">
    <source>
        <dbReference type="Proteomes" id="UP000199249"/>
    </source>
</evidence>
<dbReference type="AlphaFoldDB" id="A0A1H3L673"/>
<dbReference type="InterPro" id="IPR003399">
    <property type="entry name" value="Mce/MlaD"/>
</dbReference>